<dbReference type="InterPro" id="IPR003789">
    <property type="entry name" value="Asn/Gln_tRNA_amidoTrase-B-like"/>
</dbReference>
<evidence type="ECO:0000313" key="1">
    <source>
        <dbReference type="EMBL" id="RIW37588.1"/>
    </source>
</evidence>
<gene>
    <name evidence="1" type="ORF">D3H55_03175</name>
</gene>
<comment type="caution">
    <text evidence="1">The sequence shown here is derived from an EMBL/GenBank/DDBJ whole genome shotgun (WGS) entry which is preliminary data.</text>
</comment>
<dbReference type="OrthoDB" id="9794041at2"/>
<accession>A0A3A1R4E0</accession>
<evidence type="ECO:0000313" key="2">
    <source>
        <dbReference type="Proteomes" id="UP000265801"/>
    </source>
</evidence>
<dbReference type="InterPro" id="IPR042184">
    <property type="entry name" value="YqeY/Aim41_N"/>
</dbReference>
<organism evidence="1 2">
    <name type="scientific">Bacillus salacetis</name>
    <dbReference type="NCBI Taxonomy" id="2315464"/>
    <lineage>
        <taxon>Bacteria</taxon>
        <taxon>Bacillati</taxon>
        <taxon>Bacillota</taxon>
        <taxon>Bacilli</taxon>
        <taxon>Bacillales</taxon>
        <taxon>Bacillaceae</taxon>
        <taxon>Bacillus</taxon>
    </lineage>
</organism>
<dbReference type="PANTHER" id="PTHR28055:SF1">
    <property type="entry name" value="ALTERED INHERITANCE OF MITOCHONDRIA PROTEIN 41, MITOCHONDRIAL"/>
    <property type="match status" value="1"/>
</dbReference>
<dbReference type="Gene3D" id="1.10.1510.10">
    <property type="entry name" value="Uncharacterised protein YqeY/AIM41 PF09424, N-terminal domain"/>
    <property type="match status" value="1"/>
</dbReference>
<dbReference type="GO" id="GO:0016884">
    <property type="term" value="F:carbon-nitrogen ligase activity, with glutamine as amido-N-donor"/>
    <property type="evidence" value="ECO:0007669"/>
    <property type="project" value="InterPro"/>
</dbReference>
<dbReference type="Pfam" id="PF09424">
    <property type="entry name" value="YqeY"/>
    <property type="match status" value="1"/>
</dbReference>
<dbReference type="PANTHER" id="PTHR28055">
    <property type="entry name" value="ALTERED INHERITANCE OF MITOCHONDRIA PROTEIN 41, MITOCHONDRIAL"/>
    <property type="match status" value="1"/>
</dbReference>
<dbReference type="EMBL" id="QXIR01000003">
    <property type="protein sequence ID" value="RIW37588.1"/>
    <property type="molecule type" value="Genomic_DNA"/>
</dbReference>
<dbReference type="RefSeq" id="WP_119545469.1">
    <property type="nucleotide sequence ID" value="NZ_QXIR01000003.1"/>
</dbReference>
<dbReference type="Gene3D" id="1.10.10.410">
    <property type="match status" value="1"/>
</dbReference>
<reference evidence="1 2" key="1">
    <citation type="submission" date="2018-09" db="EMBL/GenBank/DDBJ databases">
        <title>Bacillus saliacetes sp. nov., isolated from Thai shrimp paste (Ka-pi).</title>
        <authorList>
            <person name="Daroonpunt R."/>
            <person name="Tanasupawat S."/>
            <person name="Yiamsombut S."/>
        </authorList>
    </citation>
    <scope>NUCLEOTIDE SEQUENCE [LARGE SCALE GENOMIC DNA]</scope>
    <source>
        <strain evidence="1 2">SKP7-4</strain>
    </source>
</reference>
<name>A0A3A1R4E0_9BACI</name>
<sequence length="150" mass="17040">MSLLDRLNNDMKQAMRNKEKDKLSVIRMLKAALQNEAIKHGKQELSQDEELTVLSREVKQRKDSLQEFQNAGREDLVEKIETELTYVEIYMPEQMSEEEVTEIIQQAIDETGASSKADMGKVMGAIMPKVKGKADGALVNKLVQHHLSQQ</sequence>
<proteinExistence type="predicted"/>
<keyword evidence="2" id="KW-1185">Reference proteome</keyword>
<dbReference type="InterPro" id="IPR023168">
    <property type="entry name" value="GatB_Yqey_C_2"/>
</dbReference>
<dbReference type="SUPFAM" id="SSF89095">
    <property type="entry name" value="GatB/YqeY motif"/>
    <property type="match status" value="1"/>
</dbReference>
<dbReference type="InterPro" id="IPR019004">
    <property type="entry name" value="YqeY/Aim41"/>
</dbReference>
<protein>
    <submittedName>
        <fullName evidence="1">GatB/YqeY domain-containing protein</fullName>
    </submittedName>
</protein>
<dbReference type="Proteomes" id="UP000265801">
    <property type="component" value="Unassembled WGS sequence"/>
</dbReference>
<dbReference type="AlphaFoldDB" id="A0A3A1R4E0"/>